<keyword evidence="2" id="KW-1185">Reference proteome</keyword>
<dbReference type="InterPro" id="IPR056912">
    <property type="entry name" value="Phage_JBD30_tail_term-like"/>
</dbReference>
<dbReference type="Pfam" id="PF23840">
    <property type="entry name" value="Phage_tail_terminator"/>
    <property type="match status" value="1"/>
</dbReference>
<dbReference type="Proteomes" id="UP000601041">
    <property type="component" value="Unassembled WGS sequence"/>
</dbReference>
<protein>
    <submittedName>
        <fullName evidence="1">Uncharacterized protein</fullName>
    </submittedName>
</protein>
<dbReference type="InterPro" id="IPR038042">
    <property type="entry name" value="Gp37-like"/>
</dbReference>
<sequence>MIPAIINRLMEAGTPFRISGGAAQLADVKDAPPQTPAVYVYVAREQSTPNERMNTILQRTAVDIGVVMVTSNLSKSNNAAAAGDIEALKAYVRQKLLGFLPEGAADPLEHVEGELQSALSGTVWFEDVFSTAHYQEG</sequence>
<comment type="caution">
    <text evidence="1">The sequence shown here is derived from an EMBL/GenBank/DDBJ whole genome shotgun (WGS) entry which is preliminary data.</text>
</comment>
<name>A0ABM8PYX4_9HYPH</name>
<evidence type="ECO:0000313" key="2">
    <source>
        <dbReference type="Proteomes" id="UP000601041"/>
    </source>
</evidence>
<reference evidence="1 2" key="1">
    <citation type="submission" date="2020-11" db="EMBL/GenBank/DDBJ databases">
        <authorList>
            <person name="Lassalle F."/>
        </authorList>
    </citation>
    <scope>NUCLEOTIDE SEQUENCE [LARGE SCALE GENOMIC DNA]</scope>
    <source>
        <strain evidence="1 2">AB21</strain>
    </source>
</reference>
<dbReference type="RefSeq" id="WP_142589866.1">
    <property type="nucleotide sequence ID" value="NZ_CABFWE030000016.1"/>
</dbReference>
<dbReference type="Gene3D" id="3.30.2000.10">
    <property type="entry name" value="Phage tail protein-like"/>
    <property type="match status" value="1"/>
</dbReference>
<organism evidence="1 2">
    <name type="scientific">Pseudorhizobium halotolerans</name>
    <dbReference type="NCBI Taxonomy" id="1233081"/>
    <lineage>
        <taxon>Bacteria</taxon>
        <taxon>Pseudomonadati</taxon>
        <taxon>Pseudomonadota</taxon>
        <taxon>Alphaproteobacteria</taxon>
        <taxon>Hyphomicrobiales</taxon>
        <taxon>Rhizobiaceae</taxon>
        <taxon>Rhizobium/Agrobacterium group</taxon>
        <taxon>Pseudorhizobium</taxon>
    </lineage>
</organism>
<evidence type="ECO:0000313" key="1">
    <source>
        <dbReference type="EMBL" id="CAD7055443.1"/>
    </source>
</evidence>
<gene>
    <name evidence="1" type="ORF">RHAB21_00719</name>
</gene>
<accession>A0ABM8PYX4</accession>
<proteinExistence type="predicted"/>
<dbReference type="EMBL" id="CABFWE030000016">
    <property type="protein sequence ID" value="CAD7055443.1"/>
    <property type="molecule type" value="Genomic_DNA"/>
</dbReference>